<proteinExistence type="predicted"/>
<dbReference type="Proteomes" id="UP000306317">
    <property type="component" value="Unassembled WGS sequence"/>
</dbReference>
<name>A0A4S3KCJ5_9GAMM</name>
<feature type="region of interest" description="Disordered" evidence="1">
    <location>
        <begin position="67"/>
        <end position="91"/>
    </location>
</feature>
<gene>
    <name evidence="2" type="ORF">B1991_14560</name>
</gene>
<keyword evidence="3" id="KW-1185">Reference proteome</keyword>
<evidence type="ECO:0000256" key="1">
    <source>
        <dbReference type="SAM" id="MobiDB-lite"/>
    </source>
</evidence>
<accession>A0A4S3KCJ5</accession>
<sequence length="91" mass="10059">MFLVYGFDCYEYPYDPIKAFASEADAQALLAEIAAYQTIKPAYPGDSASDEEFDAWEKAYDEWRSAHPAGDANGHDGFNVMPLQLDEGATP</sequence>
<dbReference type="EMBL" id="MWIO01000045">
    <property type="protein sequence ID" value="THD06162.1"/>
    <property type="molecule type" value="Genomic_DNA"/>
</dbReference>
<organism evidence="2 3">
    <name type="scientific">Rhodanobacter lindaniclasticus</name>
    <dbReference type="NCBI Taxonomy" id="75310"/>
    <lineage>
        <taxon>Bacteria</taxon>
        <taxon>Pseudomonadati</taxon>
        <taxon>Pseudomonadota</taxon>
        <taxon>Gammaproteobacteria</taxon>
        <taxon>Lysobacterales</taxon>
        <taxon>Rhodanobacteraceae</taxon>
        <taxon>Rhodanobacter</taxon>
    </lineage>
</organism>
<evidence type="ECO:0000313" key="3">
    <source>
        <dbReference type="Proteomes" id="UP000306317"/>
    </source>
</evidence>
<dbReference type="AlphaFoldDB" id="A0A4S3KCJ5"/>
<reference evidence="2 3" key="1">
    <citation type="submission" date="2017-02" db="EMBL/GenBank/DDBJ databases">
        <title>Whole genome sequencing of Rhodanobacter lindaniclasticus DSM 17932.</title>
        <authorList>
            <person name="Kumar S."/>
            <person name="Patil P."/>
            <person name="Patil P.B."/>
        </authorList>
    </citation>
    <scope>NUCLEOTIDE SEQUENCE [LARGE SCALE GENOMIC DNA]</scope>
    <source>
        <strain evidence="2 3">DSM 17932</strain>
    </source>
</reference>
<evidence type="ECO:0000313" key="2">
    <source>
        <dbReference type="EMBL" id="THD06162.1"/>
    </source>
</evidence>
<comment type="caution">
    <text evidence="2">The sequence shown here is derived from an EMBL/GenBank/DDBJ whole genome shotgun (WGS) entry which is preliminary data.</text>
</comment>
<protein>
    <submittedName>
        <fullName evidence="2">Uncharacterized protein</fullName>
    </submittedName>
</protein>